<accession>A0AAE8SQD5</accession>
<comment type="caution">
    <text evidence="3">The sequence shown here is derived from an EMBL/GenBank/DDBJ whole genome shotgun (WGS) entry which is preliminary data.</text>
</comment>
<reference evidence="3" key="1">
    <citation type="submission" date="2018-03" db="EMBL/GenBank/DDBJ databases">
        <authorList>
            <person name="Guldener U."/>
        </authorList>
    </citation>
    <scope>NUCLEOTIDE SEQUENCE</scope>
</reference>
<feature type="domain" description="DUF6923" evidence="2">
    <location>
        <begin position="67"/>
        <end position="282"/>
    </location>
</feature>
<feature type="signal peptide" evidence="1">
    <location>
        <begin position="1"/>
        <end position="18"/>
    </location>
</feature>
<protein>
    <recommendedName>
        <fullName evidence="2">DUF6923 domain-containing protein</fullName>
    </recommendedName>
</protein>
<dbReference type="AlphaFoldDB" id="A0AAE8SQD5"/>
<dbReference type="Proteomes" id="UP001187682">
    <property type="component" value="Unassembled WGS sequence"/>
</dbReference>
<keyword evidence="1" id="KW-0732">Signal</keyword>
<keyword evidence="4" id="KW-1185">Reference proteome</keyword>
<sequence length="287" mass="30674">MSPLSHFLLLIAAPLALGRALLDLHLPLFPEHPYPEKPYPEPPYPEPTPPPPELTCDKYGYLIQYAQLIRIDIDTGGYETVGTAIGDNSAVNALGYNPLDNLLYGYQGSTNQVIRIAADGSSSIAATLQNAAGYILGDFDAQGYYWVATQNAATWIKIDLRPGSPAYGQAVETGTTPSPGRSVADWVYVPIAGPYLWSVGANPIGGASLIRWGFATHQWEIIANYPGIDNGFGALYGINNGTIFASNNANGRIWAFSLLDNTQPYIASQGPPSGSNDGARCVANVEI</sequence>
<proteinExistence type="predicted"/>
<evidence type="ECO:0000313" key="3">
    <source>
        <dbReference type="EMBL" id="SPN96490.1"/>
    </source>
</evidence>
<name>A0AAE8SQD5_9PEZI</name>
<organism evidence="3 4">
    <name type="scientific">Cephalotrichum gorgonifer</name>
    <dbReference type="NCBI Taxonomy" id="2041049"/>
    <lineage>
        <taxon>Eukaryota</taxon>
        <taxon>Fungi</taxon>
        <taxon>Dikarya</taxon>
        <taxon>Ascomycota</taxon>
        <taxon>Pezizomycotina</taxon>
        <taxon>Sordariomycetes</taxon>
        <taxon>Hypocreomycetidae</taxon>
        <taxon>Microascales</taxon>
        <taxon>Microascaceae</taxon>
        <taxon>Cephalotrichum</taxon>
    </lineage>
</organism>
<dbReference type="Pfam" id="PF21959">
    <property type="entry name" value="DUF6923"/>
    <property type="match status" value="1"/>
</dbReference>
<dbReference type="SUPFAM" id="SSF75011">
    <property type="entry name" value="3-carboxy-cis,cis-mucoante lactonizing enzyme"/>
    <property type="match status" value="1"/>
</dbReference>
<evidence type="ECO:0000259" key="2">
    <source>
        <dbReference type="Pfam" id="PF21959"/>
    </source>
</evidence>
<evidence type="ECO:0000256" key="1">
    <source>
        <dbReference type="SAM" id="SignalP"/>
    </source>
</evidence>
<evidence type="ECO:0000313" key="4">
    <source>
        <dbReference type="Proteomes" id="UP001187682"/>
    </source>
</evidence>
<dbReference type="InterPro" id="IPR054215">
    <property type="entry name" value="DUF6923"/>
</dbReference>
<dbReference type="EMBL" id="ONZQ02000001">
    <property type="protein sequence ID" value="SPN96490.1"/>
    <property type="molecule type" value="Genomic_DNA"/>
</dbReference>
<feature type="chain" id="PRO_5042027201" description="DUF6923 domain-containing protein" evidence="1">
    <location>
        <begin position="19"/>
        <end position="287"/>
    </location>
</feature>
<gene>
    <name evidence="3" type="ORF">DNG_00018</name>
</gene>